<sequence>MTFVMPKIEGLLGILTIRLSEDNFVKWHYQFQSVLQGYDLYGHFDGSSSCPPKYVVTESEGVTGELTEAYKQWIQIDKALLSLLIATLSNDAIEYVVGCKTARDAWLNLTDRYASVSRSRVTQLKTELHTISKGADSIERFLLRLQHLRDQLTVAGVKLTDDDIIIPALNGLPGEFDIIKTVIFARETPITMKEFRAQLLSAERTIESRVMALSHQMSGPMSSVSSTQGSSSQSSFLSDRLLVLFMRSLHLLMVLLV</sequence>
<keyword evidence="1" id="KW-1185">Reference proteome</keyword>
<dbReference type="GeneID" id="103331702"/>
<dbReference type="PANTHER" id="PTHR47481">
    <property type="match status" value="1"/>
</dbReference>
<dbReference type="PANTHER" id="PTHR47481:SF22">
    <property type="entry name" value="RETROTRANSPOSON GAG DOMAIN-CONTAINING PROTEIN"/>
    <property type="match status" value="1"/>
</dbReference>
<evidence type="ECO:0000313" key="1">
    <source>
        <dbReference type="Proteomes" id="UP000694861"/>
    </source>
</evidence>
<protein>
    <submittedName>
        <fullName evidence="2">Uncharacterized protein LOC103331702</fullName>
    </submittedName>
</protein>
<proteinExistence type="predicted"/>
<reference evidence="1" key="1">
    <citation type="journal article" date="2012" name="Nat. Commun.">
        <title>The genome of Prunus mume.</title>
        <authorList>
            <person name="Zhang Q."/>
            <person name="Chen W."/>
            <person name="Sun L."/>
            <person name="Zhao F."/>
            <person name="Huang B."/>
            <person name="Yang W."/>
            <person name="Tao Y."/>
            <person name="Wang J."/>
            <person name="Yuan Z."/>
            <person name="Fan G."/>
            <person name="Xing Z."/>
            <person name="Han C."/>
            <person name="Pan H."/>
            <person name="Zhong X."/>
            <person name="Shi W."/>
            <person name="Liang X."/>
            <person name="Du D."/>
            <person name="Sun F."/>
            <person name="Xu Z."/>
            <person name="Hao R."/>
            <person name="Lv T."/>
            <person name="Lv Y."/>
            <person name="Zheng Z."/>
            <person name="Sun M."/>
            <person name="Luo L."/>
            <person name="Cai M."/>
            <person name="Gao Y."/>
            <person name="Wang J."/>
            <person name="Yin Y."/>
            <person name="Xu X."/>
            <person name="Cheng T."/>
            <person name="Wang J."/>
        </authorList>
    </citation>
    <scope>NUCLEOTIDE SEQUENCE [LARGE SCALE GENOMIC DNA]</scope>
</reference>
<gene>
    <name evidence="2" type="primary">LOC103331702</name>
</gene>
<evidence type="ECO:0000313" key="2">
    <source>
        <dbReference type="RefSeq" id="XP_008232570.1"/>
    </source>
</evidence>
<reference evidence="2" key="2">
    <citation type="submission" date="2025-08" db="UniProtKB">
        <authorList>
            <consortium name="RefSeq"/>
        </authorList>
    </citation>
    <scope>IDENTIFICATION</scope>
</reference>
<dbReference type="Pfam" id="PF14223">
    <property type="entry name" value="Retrotran_gag_2"/>
    <property type="match status" value="1"/>
</dbReference>
<organism evidence="1 2">
    <name type="scientific">Prunus mume</name>
    <name type="common">Japanese apricot</name>
    <name type="synonym">Armeniaca mume</name>
    <dbReference type="NCBI Taxonomy" id="102107"/>
    <lineage>
        <taxon>Eukaryota</taxon>
        <taxon>Viridiplantae</taxon>
        <taxon>Streptophyta</taxon>
        <taxon>Embryophyta</taxon>
        <taxon>Tracheophyta</taxon>
        <taxon>Spermatophyta</taxon>
        <taxon>Magnoliopsida</taxon>
        <taxon>eudicotyledons</taxon>
        <taxon>Gunneridae</taxon>
        <taxon>Pentapetalae</taxon>
        <taxon>rosids</taxon>
        <taxon>fabids</taxon>
        <taxon>Rosales</taxon>
        <taxon>Rosaceae</taxon>
        <taxon>Amygdaloideae</taxon>
        <taxon>Amygdaleae</taxon>
        <taxon>Prunus</taxon>
    </lineage>
</organism>
<accession>A0ABM0P0D2</accession>
<dbReference type="RefSeq" id="XP_008232570.1">
    <property type="nucleotide sequence ID" value="XM_008234348.1"/>
</dbReference>
<dbReference type="Proteomes" id="UP000694861">
    <property type="component" value="Linkage group LG5"/>
</dbReference>
<name>A0ABM0P0D2_PRUMU</name>